<dbReference type="Pfam" id="PF20981">
    <property type="entry name" value="AAR2_1st"/>
    <property type="match status" value="1"/>
</dbReference>
<dbReference type="InterPro" id="IPR038514">
    <property type="entry name" value="AAR2_C_sf"/>
</dbReference>
<feature type="compositionally biased region" description="Polar residues" evidence="2">
    <location>
        <begin position="308"/>
        <end position="321"/>
    </location>
</feature>
<dbReference type="InterPro" id="IPR033647">
    <property type="entry name" value="Aar2_N"/>
</dbReference>
<proteinExistence type="inferred from homology"/>
<feature type="domain" description="AAR2 N-terminal" evidence="4">
    <location>
        <begin position="14"/>
        <end position="127"/>
    </location>
</feature>
<dbReference type="InterPro" id="IPR033648">
    <property type="entry name" value="AAR2_C"/>
</dbReference>
<organism evidence="5 6">
    <name type="scientific">Torulaspora globosa</name>
    <dbReference type="NCBI Taxonomy" id="48254"/>
    <lineage>
        <taxon>Eukaryota</taxon>
        <taxon>Fungi</taxon>
        <taxon>Dikarya</taxon>
        <taxon>Ascomycota</taxon>
        <taxon>Saccharomycotina</taxon>
        <taxon>Saccharomycetes</taxon>
        <taxon>Saccharomycetales</taxon>
        <taxon>Saccharomycetaceae</taxon>
        <taxon>Torulaspora</taxon>
    </lineage>
</organism>
<dbReference type="CDD" id="cd13778">
    <property type="entry name" value="Aar2_C"/>
    <property type="match status" value="1"/>
</dbReference>
<feature type="domain" description="AAR2 C-terminal" evidence="3">
    <location>
        <begin position="163"/>
        <end position="273"/>
    </location>
</feature>
<comment type="similarity">
    <text evidence="1">Belongs to the AAR2 family.</text>
</comment>
<dbReference type="InterPro" id="IPR038516">
    <property type="entry name" value="AAR2_N_sf"/>
</dbReference>
<feature type="region of interest" description="Disordered" evidence="2">
    <location>
        <begin position="300"/>
        <end position="332"/>
    </location>
</feature>
<dbReference type="EMBL" id="CP059268">
    <property type="protein sequence ID" value="QLQ79220.1"/>
    <property type="molecule type" value="Genomic_DNA"/>
</dbReference>
<name>A0A7H9HPE7_9SACH</name>
<evidence type="ECO:0000256" key="1">
    <source>
        <dbReference type="ARBA" id="ARBA00006281"/>
    </source>
</evidence>
<dbReference type="PANTHER" id="PTHR12689">
    <property type="entry name" value="A1 CISTRON SPLICING FACTOR AAR2-RELATED"/>
    <property type="match status" value="1"/>
</dbReference>
<dbReference type="GO" id="GO:0000244">
    <property type="term" value="P:spliceosomal tri-snRNP complex assembly"/>
    <property type="evidence" value="ECO:0007669"/>
    <property type="project" value="TreeGrafter"/>
</dbReference>
<dbReference type="PANTHER" id="PTHR12689:SF4">
    <property type="entry name" value="PROTEIN AAR2 HOMOLOG"/>
    <property type="match status" value="1"/>
</dbReference>
<dbReference type="OrthoDB" id="201752at2759"/>
<dbReference type="Gene3D" id="2.60.34.20">
    <property type="match status" value="1"/>
</dbReference>
<evidence type="ECO:0000313" key="5">
    <source>
        <dbReference type="EMBL" id="QLQ79220.1"/>
    </source>
</evidence>
<dbReference type="InterPro" id="IPR007946">
    <property type="entry name" value="AAR2"/>
</dbReference>
<evidence type="ECO:0000259" key="4">
    <source>
        <dbReference type="Pfam" id="PF20981"/>
    </source>
</evidence>
<evidence type="ECO:0000259" key="3">
    <source>
        <dbReference type="Pfam" id="PF05282"/>
    </source>
</evidence>
<accession>A0A7H9HPE7</accession>
<protein>
    <recommendedName>
        <fullName evidence="7">A1 cistron-splicing factor AAR2</fullName>
    </recommendedName>
</protein>
<dbReference type="AlphaFoldDB" id="A0A7H9HPE7"/>
<evidence type="ECO:0000313" key="6">
    <source>
        <dbReference type="Proteomes" id="UP000510647"/>
    </source>
</evidence>
<evidence type="ECO:0000256" key="2">
    <source>
        <dbReference type="SAM" id="MobiDB-lite"/>
    </source>
</evidence>
<sequence>MGAIIFSSDVLKFDVTVGIDQFSFQVKAGNRFCGVKNVPDGLHVIHISSSFNDDGIRYGYWFEASSGLYMRYDEESEMYQMFREPDDIKYERMLQMGNHLMVNYPRLDDTNWSELTRFISYEQIETILDSNYVDSSMTAKEESRVLNKRLGTVNDSTCKHFKYTDIHFKSPSAIRPNHQMEDYMDKSYYLNHVIVNQQLNGHINRLLGELQFAFCNAMLFANYGSSLQWHSIIELISFSSKISHTFIEQFDKILALQLQTLPPEYAETLINKELWERCLTKSHQNDKLKLTKKAYESKFDPDQENSECESLTTLETGTLPNIDSDYDDDIEENKPSVASSVYYIRP</sequence>
<dbReference type="CDD" id="cd13777">
    <property type="entry name" value="Aar2_N"/>
    <property type="match status" value="1"/>
</dbReference>
<keyword evidence="6" id="KW-1185">Reference proteome</keyword>
<evidence type="ECO:0008006" key="7">
    <source>
        <dbReference type="Google" id="ProtNLM"/>
    </source>
</evidence>
<reference evidence="5 6" key="1">
    <citation type="submission" date="2020-06" db="EMBL/GenBank/DDBJ databases">
        <title>The yeast mating-type switching endonuclease HO is a domesticated member of an unorthodox homing genetic element family.</title>
        <authorList>
            <person name="Coughlan A.Y."/>
            <person name="Lombardi L."/>
            <person name="Braun-Galleani S."/>
            <person name="Martos A.R."/>
            <person name="Galeote V."/>
            <person name="Bigey F."/>
            <person name="Dequin S."/>
            <person name="Byrne K.P."/>
            <person name="Wolfe K.H."/>
        </authorList>
    </citation>
    <scope>NUCLEOTIDE SEQUENCE [LARGE SCALE GENOMIC DNA]</scope>
    <source>
        <strain evidence="5 6">CBS2947</strain>
    </source>
</reference>
<dbReference type="Gene3D" id="1.25.40.550">
    <property type="entry name" value="Aar2, C-terminal domain-like"/>
    <property type="match status" value="1"/>
</dbReference>
<dbReference type="Pfam" id="PF05282">
    <property type="entry name" value="AAR2"/>
    <property type="match status" value="1"/>
</dbReference>
<dbReference type="Proteomes" id="UP000510647">
    <property type="component" value="Chromosome 2"/>
</dbReference>
<gene>
    <name evidence="5" type="ORF">HG537_0B05670</name>
</gene>